<feature type="region of interest" description="Disordered" evidence="1">
    <location>
        <begin position="487"/>
        <end position="515"/>
    </location>
</feature>
<evidence type="ECO:0000313" key="3">
    <source>
        <dbReference type="EMBL" id="TMQ67861.1"/>
    </source>
</evidence>
<dbReference type="PANTHER" id="PTHR43135:SF3">
    <property type="entry name" value="ALPHA-D-RIBOSE 1-METHYLPHOSPHONATE 5-TRIPHOSPHATE DIPHOSPHATASE"/>
    <property type="match status" value="1"/>
</dbReference>
<dbReference type="Pfam" id="PF01979">
    <property type="entry name" value="Amidohydro_1"/>
    <property type="match status" value="2"/>
</dbReference>
<evidence type="ECO:0000256" key="1">
    <source>
        <dbReference type="SAM" id="MobiDB-lite"/>
    </source>
</evidence>
<evidence type="ECO:0000259" key="2">
    <source>
        <dbReference type="Pfam" id="PF01979"/>
    </source>
</evidence>
<feature type="compositionally biased region" description="Basic and acidic residues" evidence="1">
    <location>
        <begin position="983"/>
        <end position="1000"/>
    </location>
</feature>
<feature type="non-terminal residue" evidence="3">
    <location>
        <position position="1"/>
    </location>
</feature>
<accession>A0A538TW93</accession>
<feature type="domain" description="Amidohydrolase-related" evidence="2">
    <location>
        <begin position="340"/>
        <end position="399"/>
    </location>
</feature>
<dbReference type="InterPro" id="IPR006680">
    <property type="entry name" value="Amidohydro-rel"/>
</dbReference>
<dbReference type="Gene3D" id="2.30.40.10">
    <property type="entry name" value="Urease, subunit C, domain 1"/>
    <property type="match status" value="1"/>
</dbReference>
<sequence length="1000" mass="107493">AIVGARIVPAPGQVIERGTVVIRDGVIVAVGPHVAVPADARIWKADSLTVYPGLIDAFVAPPPEAPRAQREGTGRRQRQAAEPEKPKGAGHALASVHPEFHMAEALPLDKDQVEALRAAGFAAVQAVPRDGILRGQSAVAGLEDGSPRAAVLEEDAMQVIALEPAPEGYPGSLMGAIAVVRQAFLDARWYGEVQATYARSPQGKERPETNVSLEALQPTVKGTRPALFVADEMLEVLRSAAIAREAGVKAVVVGAGDEYKRVSEIAAAGMALVVPVTFPEPPDLSDPDQAVEVSTEELRHWYRAPENAAILARHGVPFALTANGLKDVKAFRARVGQAIERGLTPAEALAAVTTTPARILGLSDRLGTIGPGKIANLTVVRGDLFSEKSKVRDVWVDGDRYEVTKDDGGVAGRWQIENLGPKAPRLDTLLVAVDKDTTVKRVSARDTVVATSVHVDGQSLRFRLGVDALDVWTVQLTAANDAVTGVATSAKGERSDVRGRKLADESAKKKKDEPIATPAVMGITEAWRMPPPPQPPAVLVRNATIWTAGPKGTLANADLLVRAGKIAAVGSHLAAPARAVVIDAAGKHVAPGIIDEHSHAAILGDVNECTNVVTCEVRIQDVVNSESPNIYRQLAGGTTIMHLLHGSCNAIGGQCAVIKNRWGEPPERLLFTAAPPTVKFALGENPKQSNWGADANGRYPQSRGGVEQTIRDAFLRAADYRAAWDEYRRHRRPLPPRRDLQLEALDEVLAGKRLVHVHSYRQDEILMLMRLAETFGFRINTFTHVLEGYKVADELAAHGASALGFSDWWAYKFEVIDAIPYSGYLMWDRGVNTGFNSDDPELARRLNTEAAKAVKYGGVPPEQAIQFVTLNPAKSLKIDDRVGSLEVGKDADFAIWSGSPLSPLSVCEQTWIEGRKYFDRAADLAGRSALARERDALIARAKAATKEGGESKGEKQPWPPRYLEETNLSGDDCQGTELPYQSEGERRALAEHGGSEGGQR</sequence>
<feature type="compositionally biased region" description="Basic and acidic residues" evidence="1">
    <location>
        <begin position="944"/>
        <end position="955"/>
    </location>
</feature>
<dbReference type="EMBL" id="VBOY01000027">
    <property type="protein sequence ID" value="TMQ67861.1"/>
    <property type="molecule type" value="Genomic_DNA"/>
</dbReference>
<dbReference type="InterPro" id="IPR032466">
    <property type="entry name" value="Metal_Hydrolase"/>
</dbReference>
<proteinExistence type="predicted"/>
<dbReference type="InterPro" id="IPR051781">
    <property type="entry name" value="Metallo-dep_Hydrolase"/>
</dbReference>
<dbReference type="AlphaFoldDB" id="A0A538TW93"/>
<gene>
    <name evidence="3" type="ORF">E6K78_03335</name>
</gene>
<dbReference type="Gene3D" id="3.20.20.140">
    <property type="entry name" value="Metal-dependent hydrolases"/>
    <property type="match status" value="2"/>
</dbReference>
<dbReference type="PANTHER" id="PTHR43135">
    <property type="entry name" value="ALPHA-D-RIBOSE 1-METHYLPHOSPHONATE 5-TRIPHOSPHATE DIPHOSPHATASE"/>
    <property type="match status" value="1"/>
</dbReference>
<reference evidence="3 4" key="1">
    <citation type="journal article" date="2019" name="Nat. Microbiol.">
        <title>Mediterranean grassland soil C-N compound turnover is dependent on rainfall and depth, and is mediated by genomically divergent microorganisms.</title>
        <authorList>
            <person name="Diamond S."/>
            <person name="Andeer P.F."/>
            <person name="Li Z."/>
            <person name="Crits-Christoph A."/>
            <person name="Burstein D."/>
            <person name="Anantharaman K."/>
            <person name="Lane K.R."/>
            <person name="Thomas B.C."/>
            <person name="Pan C."/>
            <person name="Northen T.R."/>
            <person name="Banfield J.F."/>
        </authorList>
    </citation>
    <scope>NUCLEOTIDE SEQUENCE [LARGE SCALE GENOMIC DNA]</scope>
    <source>
        <strain evidence="3">WS_8</strain>
    </source>
</reference>
<organism evidence="3 4">
    <name type="scientific">Eiseniibacteriota bacterium</name>
    <dbReference type="NCBI Taxonomy" id="2212470"/>
    <lineage>
        <taxon>Bacteria</taxon>
        <taxon>Candidatus Eiseniibacteriota</taxon>
    </lineage>
</organism>
<feature type="domain" description="Amidohydrolase-related" evidence="2">
    <location>
        <begin position="826"/>
        <end position="904"/>
    </location>
</feature>
<dbReference type="GO" id="GO:0016810">
    <property type="term" value="F:hydrolase activity, acting on carbon-nitrogen (but not peptide) bonds"/>
    <property type="evidence" value="ECO:0007669"/>
    <property type="project" value="InterPro"/>
</dbReference>
<dbReference type="InterPro" id="IPR011059">
    <property type="entry name" value="Metal-dep_hydrolase_composite"/>
</dbReference>
<protein>
    <submittedName>
        <fullName evidence="3">Amidohydrolase</fullName>
    </submittedName>
</protein>
<feature type="region of interest" description="Disordered" evidence="1">
    <location>
        <begin position="61"/>
        <end position="91"/>
    </location>
</feature>
<name>A0A538TW93_UNCEI</name>
<feature type="compositionally biased region" description="Basic and acidic residues" evidence="1">
    <location>
        <begin position="67"/>
        <end position="87"/>
    </location>
</feature>
<dbReference type="SUPFAM" id="SSF51338">
    <property type="entry name" value="Composite domain of metallo-dependent hydrolases"/>
    <property type="match status" value="2"/>
</dbReference>
<keyword evidence="3" id="KW-0378">Hydrolase</keyword>
<evidence type="ECO:0000313" key="4">
    <source>
        <dbReference type="Proteomes" id="UP000316609"/>
    </source>
</evidence>
<dbReference type="SUPFAM" id="SSF51556">
    <property type="entry name" value="Metallo-dependent hydrolases"/>
    <property type="match status" value="2"/>
</dbReference>
<feature type="region of interest" description="Disordered" evidence="1">
    <location>
        <begin position="943"/>
        <end position="1000"/>
    </location>
</feature>
<comment type="caution">
    <text evidence="3">The sequence shown here is derived from an EMBL/GenBank/DDBJ whole genome shotgun (WGS) entry which is preliminary data.</text>
</comment>
<feature type="compositionally biased region" description="Basic and acidic residues" evidence="1">
    <location>
        <begin position="491"/>
        <end position="514"/>
    </location>
</feature>
<dbReference type="Proteomes" id="UP000316609">
    <property type="component" value="Unassembled WGS sequence"/>
</dbReference>